<keyword evidence="3" id="KW-0813">Transport</keyword>
<dbReference type="PANTHER" id="PTHR30026">
    <property type="entry name" value="OUTER MEMBRANE PROTEIN TOLC"/>
    <property type="match status" value="1"/>
</dbReference>
<dbReference type="RefSeq" id="WP_255230835.1">
    <property type="nucleotide sequence ID" value="NZ_CP090614.1"/>
</dbReference>
<evidence type="ECO:0000313" key="8">
    <source>
        <dbReference type="EMBL" id="UTT84885.1"/>
    </source>
</evidence>
<dbReference type="InterPro" id="IPR051906">
    <property type="entry name" value="TolC-like"/>
</dbReference>
<evidence type="ECO:0000313" key="9">
    <source>
        <dbReference type="Proteomes" id="UP001059120"/>
    </source>
</evidence>
<dbReference type="PANTHER" id="PTHR30026:SF20">
    <property type="entry name" value="OUTER MEMBRANE PROTEIN TOLC"/>
    <property type="match status" value="1"/>
</dbReference>
<name>A0ABY5G5Y0_VIBPE</name>
<keyword evidence="5" id="KW-0812">Transmembrane</keyword>
<evidence type="ECO:0000256" key="3">
    <source>
        <dbReference type="ARBA" id="ARBA00022448"/>
    </source>
</evidence>
<dbReference type="Proteomes" id="UP001059120">
    <property type="component" value="Chromosome 1"/>
</dbReference>
<dbReference type="Pfam" id="PF02321">
    <property type="entry name" value="OEP"/>
    <property type="match status" value="2"/>
</dbReference>
<keyword evidence="9" id="KW-1185">Reference proteome</keyword>
<dbReference type="EMBL" id="CP090614">
    <property type="protein sequence ID" value="UTT84885.1"/>
    <property type="molecule type" value="Genomic_DNA"/>
</dbReference>
<keyword evidence="7" id="KW-0998">Cell outer membrane</keyword>
<comment type="subcellular location">
    <subcellularLocation>
        <location evidence="1">Cell outer membrane</location>
    </subcellularLocation>
</comment>
<evidence type="ECO:0000256" key="4">
    <source>
        <dbReference type="ARBA" id="ARBA00022452"/>
    </source>
</evidence>
<evidence type="ECO:0000256" key="6">
    <source>
        <dbReference type="ARBA" id="ARBA00023136"/>
    </source>
</evidence>
<dbReference type="InterPro" id="IPR003423">
    <property type="entry name" value="OMP_efflux"/>
</dbReference>
<evidence type="ECO:0000256" key="5">
    <source>
        <dbReference type="ARBA" id="ARBA00022692"/>
    </source>
</evidence>
<keyword evidence="4" id="KW-1134">Transmembrane beta strand</keyword>
<comment type="similarity">
    <text evidence="2">Belongs to the outer membrane factor (OMF) (TC 1.B.17) family.</text>
</comment>
<dbReference type="Gene3D" id="1.20.1600.10">
    <property type="entry name" value="Outer membrane efflux proteins (OEP)"/>
    <property type="match status" value="1"/>
</dbReference>
<protein>
    <submittedName>
        <fullName evidence="8">TolC family protein</fullName>
    </submittedName>
</protein>
<accession>A0ABY5G5Y0</accession>
<evidence type="ECO:0000256" key="1">
    <source>
        <dbReference type="ARBA" id="ARBA00004442"/>
    </source>
</evidence>
<evidence type="ECO:0000256" key="2">
    <source>
        <dbReference type="ARBA" id="ARBA00007613"/>
    </source>
</evidence>
<organism evidence="8 9">
    <name type="scientific">Vibrio pelagius</name>
    <dbReference type="NCBI Taxonomy" id="28169"/>
    <lineage>
        <taxon>Bacteria</taxon>
        <taxon>Pseudomonadati</taxon>
        <taxon>Pseudomonadota</taxon>
        <taxon>Gammaproteobacteria</taxon>
        <taxon>Vibrionales</taxon>
        <taxon>Vibrionaceae</taxon>
        <taxon>Vibrio</taxon>
    </lineage>
</organism>
<sequence>MKSAFDSRRYKKPTLGLPLIGLITLVSSIDSHAGELSLVINGAIENNYSIINSRYDIQSTEFDKDISSAFFYPTINANANTTWNESDVRALQPSNQNYNSNGYTLSLSQTLLDVSRYNTYRESELDVQINKLQHDKLVNDTVVEVVDNYFSYLKFHAQRKATDAQYRSSVSRLKQVTRNNELGNLPKTDVYETQARKNTTSKQISDINKQINLSLNQLQSTSQTQVVPSFDLALNNQYLPISDSEKAQLKGRLVEANFDIAIAKSLLDKSKRTLSKSRSDFYPTLQASANYEYEDSNRDNSKIDTTTYSLTVNLPIFEGGSDYYEYQKNKGRIQQFSAQYDQALNDAQFALDDTVLTINANIEAMSYLRAAVIANYRVYQGNKKAYRLGTKTLTDLLNSESDLFDSIREYYTNQYDYVINVTKLRALFGAIDLEELNRISERMIPIEDTFDLSIIDSLSAQGEG</sequence>
<evidence type="ECO:0000256" key="7">
    <source>
        <dbReference type="ARBA" id="ARBA00023237"/>
    </source>
</evidence>
<gene>
    <name evidence="8" type="ORF">LZI70_00840</name>
</gene>
<reference evidence="8" key="1">
    <citation type="submission" date="2022-01" db="EMBL/GenBank/DDBJ databases">
        <title>Alginate degradation mechanism of Vibrio pelagius WXL662.</title>
        <authorList>
            <person name="He X."/>
        </authorList>
    </citation>
    <scope>NUCLEOTIDE SEQUENCE</scope>
    <source>
        <strain evidence="8">WXL662</strain>
    </source>
</reference>
<proteinExistence type="inferred from homology"/>
<keyword evidence="6" id="KW-0472">Membrane</keyword>
<dbReference type="SUPFAM" id="SSF56954">
    <property type="entry name" value="Outer membrane efflux proteins (OEP)"/>
    <property type="match status" value="1"/>
</dbReference>